<dbReference type="SUPFAM" id="SSF52047">
    <property type="entry name" value="RNI-like"/>
    <property type="match status" value="1"/>
</dbReference>
<sequence>MAGIADPSTSRLAVQQDSIRLRIRRRDGQGGRESPTANKHDWLDYSWDWDGVDRTPKRRGAFFTGNVSHFYSKPNSTNVEPPPTMSRDAWSNILSGSRTGIGLPVTQGENTIFNGVRKALQDDISELRKDCRSKLAKIKALCGEVVVLEETMADRQGKLAIVSSLTAPIRRLPLELLTRIFRLTLPNQTLKTSFDQTPCHQSPLVLCRVSKLWQNTVSNYGFDEDSPDSEQKYDNILQEILCFSGRSGVAPLTLRITDYAADARAPLPENRRQIAEKLRTLFARCHVLEFGTNRAWAKSILENLPSNTFSSLENLHLDLSWNPYTSHTQNFSNCPLRHYRLTTFTHADLATILVPHTRLETFGLGMSIPPDVSPRDYVQSWRSFLRLCSHLHATSLELNFLPTAESRLEDSTIWESPSVCTPATYLTKLTLKIALDTSASSLLRGIDLPALEFLHLADLAQDPVFSLVPASTDLAETIERDMPYITRLTTLCLHRMKIGSADLRILLRLTPRLERLSVLETAQALVDMSAWVSRVTWIEESADLISFLTIDEHESEEEDFSPPLPCLRVLSLYSGYRRLTEPMPHSAYANLVRSRYRLAQKSQASTGSKSSNETGTHTGSASASFKFIFTVEQHKKEAYETIKKAIEDEFQDLPRGVLRVDHALKLEDPALPDGF</sequence>
<comment type="caution">
    <text evidence="1">The sequence shown here is derived from an EMBL/GenBank/DDBJ whole genome shotgun (WGS) entry which is preliminary data.</text>
</comment>
<dbReference type="EMBL" id="JANKHO010000887">
    <property type="protein sequence ID" value="KAJ3505407.1"/>
    <property type="molecule type" value="Genomic_DNA"/>
</dbReference>
<dbReference type="Proteomes" id="UP001148786">
    <property type="component" value="Unassembled WGS sequence"/>
</dbReference>
<evidence type="ECO:0000313" key="2">
    <source>
        <dbReference type="Proteomes" id="UP001148786"/>
    </source>
</evidence>
<proteinExistence type="predicted"/>
<protein>
    <submittedName>
        <fullName evidence="1">Uncharacterized protein</fullName>
    </submittedName>
</protein>
<keyword evidence="2" id="KW-1185">Reference proteome</keyword>
<dbReference type="OrthoDB" id="2822157at2759"/>
<dbReference type="AlphaFoldDB" id="A0A9W8MTP9"/>
<gene>
    <name evidence="1" type="ORF">NLJ89_g7435</name>
</gene>
<reference evidence="1" key="1">
    <citation type="submission" date="2022-07" db="EMBL/GenBank/DDBJ databases">
        <title>Genome Sequence of Agrocybe chaxingu.</title>
        <authorList>
            <person name="Buettner E."/>
        </authorList>
    </citation>
    <scope>NUCLEOTIDE SEQUENCE</scope>
    <source>
        <strain evidence="1">MP-N11</strain>
    </source>
</reference>
<accession>A0A9W8MTP9</accession>
<organism evidence="1 2">
    <name type="scientific">Agrocybe chaxingu</name>
    <dbReference type="NCBI Taxonomy" id="84603"/>
    <lineage>
        <taxon>Eukaryota</taxon>
        <taxon>Fungi</taxon>
        <taxon>Dikarya</taxon>
        <taxon>Basidiomycota</taxon>
        <taxon>Agaricomycotina</taxon>
        <taxon>Agaricomycetes</taxon>
        <taxon>Agaricomycetidae</taxon>
        <taxon>Agaricales</taxon>
        <taxon>Agaricineae</taxon>
        <taxon>Strophariaceae</taxon>
        <taxon>Agrocybe</taxon>
    </lineage>
</organism>
<name>A0A9W8MTP9_9AGAR</name>
<evidence type="ECO:0000313" key="1">
    <source>
        <dbReference type="EMBL" id="KAJ3505407.1"/>
    </source>
</evidence>